<dbReference type="eggNOG" id="COG0657">
    <property type="taxonomic scope" value="Bacteria"/>
</dbReference>
<dbReference type="Gene3D" id="3.40.50.1820">
    <property type="entry name" value="alpha/beta hydrolase"/>
    <property type="match status" value="1"/>
</dbReference>
<dbReference type="GO" id="GO:0004806">
    <property type="term" value="F:triacylglycerol lipase activity"/>
    <property type="evidence" value="ECO:0007669"/>
    <property type="project" value="TreeGrafter"/>
</dbReference>
<dbReference type="PANTHER" id="PTHR48081:SF30">
    <property type="entry name" value="ACETYL-HYDROLASE LIPR-RELATED"/>
    <property type="match status" value="1"/>
</dbReference>
<dbReference type="RefSeq" id="WP_007319471.1">
    <property type="nucleotide sequence ID" value="NZ_BAEH01000106.1"/>
</dbReference>
<accession>H0R4Y5</accession>
<keyword evidence="6" id="KW-1185">Reference proteome</keyword>
<dbReference type="InterPro" id="IPR013094">
    <property type="entry name" value="AB_hydrolase_3"/>
</dbReference>
<dbReference type="EMBL" id="BAEH01000106">
    <property type="protein sequence ID" value="GAB20136.1"/>
    <property type="molecule type" value="Genomic_DNA"/>
</dbReference>
<gene>
    <name evidence="5" type="ORF">GOEFS_106_00320</name>
</gene>
<dbReference type="InterPro" id="IPR029058">
    <property type="entry name" value="AB_hydrolase_fold"/>
</dbReference>
<feature type="active site" evidence="3">
    <location>
        <position position="184"/>
    </location>
</feature>
<dbReference type="InterPro" id="IPR050300">
    <property type="entry name" value="GDXG_lipolytic_enzyme"/>
</dbReference>
<reference evidence="5 6" key="1">
    <citation type="submission" date="2011-12" db="EMBL/GenBank/DDBJ databases">
        <title>Whole genome shotgun sequence of Gordonia effusa NBRC 100432.</title>
        <authorList>
            <person name="Yoshida I."/>
            <person name="Takarada H."/>
            <person name="Hosoyama A."/>
            <person name="Tsuchikane K."/>
            <person name="Katsumata H."/>
            <person name="Yamazaki S."/>
            <person name="Fujita N."/>
        </authorList>
    </citation>
    <scope>NUCLEOTIDE SEQUENCE [LARGE SCALE GENOMIC DNA]</scope>
    <source>
        <strain evidence="5 6">NBRC 100432</strain>
    </source>
</reference>
<protein>
    <submittedName>
        <fullName evidence="5">Putative carboxylesterase</fullName>
    </submittedName>
</protein>
<name>H0R4Y5_9ACTN</name>
<dbReference type="PANTHER" id="PTHR48081">
    <property type="entry name" value="AB HYDROLASE SUPERFAMILY PROTEIN C4A8.06C"/>
    <property type="match status" value="1"/>
</dbReference>
<dbReference type="Proteomes" id="UP000035034">
    <property type="component" value="Unassembled WGS sequence"/>
</dbReference>
<evidence type="ECO:0000259" key="4">
    <source>
        <dbReference type="Pfam" id="PF07859"/>
    </source>
</evidence>
<keyword evidence="2" id="KW-0378">Hydrolase</keyword>
<dbReference type="STRING" id="1077974.GOEFS_106_00320"/>
<sequence length="358" mass="39209">MKQVGTAVFGSSVQVEEVNRASVLTKLANVFGPRTALPVLDLLAKTGITLGKYGLFPKALFAISSTTDAPAALLVPPRGTRRRLTDFGRFRAEWVWNKQQGDPLERRDSAILYFHGGGFASCGLNTHRRLVAKIGKASEMPVFNVDYRQLPHHFVETLADGVEAYRHLLNLGFDPKRVVFAGDSAGGGLVFRVALAAKEEGLPVPGGIVSISPWADLDWKIRNAHPNVRRDPILPASVFEFLSRQGYLIDGELDPMWSSVNHDCTGMPPALIQVGSTEVFLPDAEQVAKRYGEAGAPMQFQIWDRAIHVHQAGSDILSDARAAVREIGAFNKEVLRSANYVEYFDDEPAEKSDTASVN</sequence>
<dbReference type="SUPFAM" id="SSF53474">
    <property type="entry name" value="alpha/beta-Hydrolases"/>
    <property type="match status" value="1"/>
</dbReference>
<dbReference type="Pfam" id="PF07859">
    <property type="entry name" value="Abhydrolase_3"/>
    <property type="match status" value="1"/>
</dbReference>
<evidence type="ECO:0000256" key="2">
    <source>
        <dbReference type="ARBA" id="ARBA00022801"/>
    </source>
</evidence>
<evidence type="ECO:0000256" key="3">
    <source>
        <dbReference type="PROSITE-ProRule" id="PRU10038"/>
    </source>
</evidence>
<evidence type="ECO:0000313" key="6">
    <source>
        <dbReference type="Proteomes" id="UP000035034"/>
    </source>
</evidence>
<dbReference type="AlphaFoldDB" id="H0R4Y5"/>
<comment type="similarity">
    <text evidence="1">Belongs to the 'GDXG' lipolytic enzyme family.</text>
</comment>
<organism evidence="5 6">
    <name type="scientific">Gordonia effusa NBRC 100432</name>
    <dbReference type="NCBI Taxonomy" id="1077974"/>
    <lineage>
        <taxon>Bacteria</taxon>
        <taxon>Bacillati</taxon>
        <taxon>Actinomycetota</taxon>
        <taxon>Actinomycetes</taxon>
        <taxon>Mycobacteriales</taxon>
        <taxon>Gordoniaceae</taxon>
        <taxon>Gordonia</taxon>
    </lineage>
</organism>
<proteinExistence type="inferred from homology"/>
<dbReference type="InterPro" id="IPR033140">
    <property type="entry name" value="Lipase_GDXG_put_SER_AS"/>
</dbReference>
<dbReference type="OrthoDB" id="128186at2"/>
<feature type="domain" description="Alpha/beta hydrolase fold-3" evidence="4">
    <location>
        <begin position="111"/>
        <end position="309"/>
    </location>
</feature>
<dbReference type="PROSITE" id="PS01174">
    <property type="entry name" value="LIPASE_GDXG_SER"/>
    <property type="match status" value="1"/>
</dbReference>
<comment type="caution">
    <text evidence="5">The sequence shown here is derived from an EMBL/GenBank/DDBJ whole genome shotgun (WGS) entry which is preliminary data.</text>
</comment>
<evidence type="ECO:0000313" key="5">
    <source>
        <dbReference type="EMBL" id="GAB20136.1"/>
    </source>
</evidence>
<evidence type="ECO:0000256" key="1">
    <source>
        <dbReference type="ARBA" id="ARBA00010515"/>
    </source>
</evidence>